<reference evidence="5" key="3">
    <citation type="submission" date="2021-01" db="EMBL/GenBank/DDBJ databases">
        <authorList>
            <consortium name="Genoscope - CEA"/>
            <person name="William W."/>
        </authorList>
    </citation>
    <scope>NUCLEOTIDE SEQUENCE</scope>
</reference>
<protein>
    <recommendedName>
        <fullName evidence="3">Exocyst subunit Exo70 family protein</fullName>
    </recommendedName>
</protein>
<dbReference type="STRING" id="3708.A0A078FG50"/>
<name>A0A078FG50_BRANA</name>
<dbReference type="Pfam" id="PF03081">
    <property type="entry name" value="Exo70_C"/>
    <property type="match status" value="1"/>
</dbReference>
<dbReference type="EMBL" id="HG994367">
    <property type="protein sequence ID" value="CAF1698830.1"/>
    <property type="molecule type" value="Genomic_DNA"/>
</dbReference>
<dbReference type="SMR" id="A0A078FG50"/>
<dbReference type="AlphaFoldDB" id="A0A078FG50"/>
<evidence type="ECO:0000313" key="5">
    <source>
        <dbReference type="EMBL" id="CAF1698830.1"/>
    </source>
</evidence>
<organism evidence="6 7">
    <name type="scientific">Brassica napus</name>
    <name type="common">Rape</name>
    <dbReference type="NCBI Taxonomy" id="3708"/>
    <lineage>
        <taxon>Eukaryota</taxon>
        <taxon>Viridiplantae</taxon>
        <taxon>Streptophyta</taxon>
        <taxon>Embryophyta</taxon>
        <taxon>Tracheophyta</taxon>
        <taxon>Spermatophyta</taxon>
        <taxon>Magnoliopsida</taxon>
        <taxon>eudicotyledons</taxon>
        <taxon>Gunneridae</taxon>
        <taxon>Pentapetalae</taxon>
        <taxon>rosids</taxon>
        <taxon>malvids</taxon>
        <taxon>Brassicales</taxon>
        <taxon>Brassicaceae</taxon>
        <taxon>Brassiceae</taxon>
        <taxon>Brassica</taxon>
    </lineage>
</organism>
<evidence type="ECO:0000256" key="2">
    <source>
        <dbReference type="ARBA" id="ARBA00022448"/>
    </source>
</evidence>
<evidence type="ECO:0000259" key="4">
    <source>
        <dbReference type="Pfam" id="PF03081"/>
    </source>
</evidence>
<dbReference type="GO" id="GO:0000145">
    <property type="term" value="C:exocyst"/>
    <property type="evidence" value="ECO:0007669"/>
    <property type="project" value="InterPro"/>
</dbReference>
<dbReference type="SUPFAM" id="SSF74788">
    <property type="entry name" value="Cullin repeat-like"/>
    <property type="match status" value="1"/>
</dbReference>
<dbReference type="GO" id="GO:0006887">
    <property type="term" value="P:exocytosis"/>
    <property type="evidence" value="ECO:0007669"/>
    <property type="project" value="UniProtKB-KW"/>
</dbReference>
<dbReference type="Gramene" id="CDY11944">
    <property type="protein sequence ID" value="CDY11944"/>
    <property type="gene ID" value="GSBRNA2T00060792001"/>
</dbReference>
<comment type="function">
    <text evidence="3">Component of the exocyst complex.</text>
</comment>
<comment type="similarity">
    <text evidence="1 3">Belongs to the EXO70 family.</text>
</comment>
<dbReference type="GO" id="GO:0015031">
    <property type="term" value="P:protein transport"/>
    <property type="evidence" value="ECO:0007669"/>
    <property type="project" value="UniProtKB-KW"/>
</dbReference>
<gene>
    <name evidence="6" type="primary">BnaC03g13700D</name>
    <name evidence="5" type="ORF">DARMORV10_C03P15910.1</name>
    <name evidence="6" type="ORF">GSBRNA2T00060792001</name>
</gene>
<dbReference type="EMBL" id="LK032015">
    <property type="protein sequence ID" value="CDY11944.1"/>
    <property type="molecule type" value="Genomic_DNA"/>
</dbReference>
<dbReference type="PANTHER" id="PTHR12542:SF161">
    <property type="entry name" value="EXOCYST SUBUNIT EXO70 FAMILY PROTEIN"/>
    <property type="match status" value="1"/>
</dbReference>
<sequence>MLYLSSKLTVVKEFTMQFDEVCKAHSTWVMFDEQLREELRISLARLLLPAYGNFNGRFQNLGNIGKNADRYIKYSAEDIEARVKELLKGTMS</sequence>
<feature type="domain" description="Exocyst complex subunit Exo70 C-terminal" evidence="4">
    <location>
        <begin position="11"/>
        <end position="84"/>
    </location>
</feature>
<evidence type="ECO:0000313" key="7">
    <source>
        <dbReference type="Proteomes" id="UP000028999"/>
    </source>
</evidence>
<keyword evidence="3" id="KW-0268">Exocytosis</keyword>
<keyword evidence="7" id="KW-1185">Reference proteome</keyword>
<keyword evidence="2 3" id="KW-0813">Transport</keyword>
<keyword evidence="3" id="KW-0653">Protein transport</keyword>
<dbReference type="InterPro" id="IPR004140">
    <property type="entry name" value="Exo70"/>
</dbReference>
<accession>A0A078FG50</accession>
<evidence type="ECO:0000313" key="6">
    <source>
        <dbReference type="EMBL" id="CDY11944.1"/>
    </source>
</evidence>
<reference evidence="6 7" key="1">
    <citation type="journal article" date="2014" name="Science">
        <title>Plant genetics. Early allopolyploid evolution in the post-Neolithic Brassica napus oilseed genome.</title>
        <authorList>
            <person name="Chalhoub B."/>
            <person name="Denoeud F."/>
            <person name="Liu S."/>
            <person name="Parkin I.A."/>
            <person name="Tang H."/>
            <person name="Wang X."/>
            <person name="Chiquet J."/>
            <person name="Belcram H."/>
            <person name="Tong C."/>
            <person name="Samans B."/>
            <person name="Correa M."/>
            <person name="Da Silva C."/>
            <person name="Just J."/>
            <person name="Falentin C."/>
            <person name="Koh C.S."/>
            <person name="Le Clainche I."/>
            <person name="Bernard M."/>
            <person name="Bento P."/>
            <person name="Noel B."/>
            <person name="Labadie K."/>
            <person name="Alberti A."/>
            <person name="Charles M."/>
            <person name="Arnaud D."/>
            <person name="Guo H."/>
            <person name="Daviaud C."/>
            <person name="Alamery S."/>
            <person name="Jabbari K."/>
            <person name="Zhao M."/>
            <person name="Edger P.P."/>
            <person name="Chelaifa H."/>
            <person name="Tack D."/>
            <person name="Lassalle G."/>
            <person name="Mestiri I."/>
            <person name="Schnel N."/>
            <person name="Le Paslier M.C."/>
            <person name="Fan G."/>
            <person name="Renault V."/>
            <person name="Bayer P.E."/>
            <person name="Golicz A.A."/>
            <person name="Manoli S."/>
            <person name="Lee T.H."/>
            <person name="Thi V.H."/>
            <person name="Chalabi S."/>
            <person name="Hu Q."/>
            <person name="Fan C."/>
            <person name="Tollenaere R."/>
            <person name="Lu Y."/>
            <person name="Battail C."/>
            <person name="Shen J."/>
            <person name="Sidebottom C.H."/>
            <person name="Wang X."/>
            <person name="Canaguier A."/>
            <person name="Chauveau A."/>
            <person name="Berard A."/>
            <person name="Deniot G."/>
            <person name="Guan M."/>
            <person name="Liu Z."/>
            <person name="Sun F."/>
            <person name="Lim Y.P."/>
            <person name="Lyons E."/>
            <person name="Town C.D."/>
            <person name="Bancroft I."/>
            <person name="Wang X."/>
            <person name="Meng J."/>
            <person name="Ma J."/>
            <person name="Pires J.C."/>
            <person name="King G.J."/>
            <person name="Brunel D."/>
            <person name="Delourme R."/>
            <person name="Renard M."/>
            <person name="Aury J.M."/>
            <person name="Adams K.L."/>
            <person name="Batley J."/>
            <person name="Snowdon R.J."/>
            <person name="Tost J."/>
            <person name="Edwards D."/>
            <person name="Zhou Y."/>
            <person name="Hua W."/>
            <person name="Sharpe A.G."/>
            <person name="Paterson A.H."/>
            <person name="Guan C."/>
            <person name="Wincker P."/>
        </authorList>
    </citation>
    <scope>NUCLEOTIDE SEQUENCE [LARGE SCALE GENOMIC DNA]</scope>
    <source>
        <strain evidence="7">cv. Darmor-bzh</strain>
    </source>
</reference>
<dbReference type="Proteomes" id="UP001295469">
    <property type="component" value="Chromosome C03"/>
</dbReference>
<dbReference type="Proteomes" id="UP000028999">
    <property type="component" value="Unassembled WGS sequence"/>
</dbReference>
<proteinExistence type="inferred from homology"/>
<dbReference type="Gene3D" id="1.20.1280.170">
    <property type="entry name" value="Exocyst complex component Exo70"/>
    <property type="match status" value="1"/>
</dbReference>
<dbReference type="InterPro" id="IPR046364">
    <property type="entry name" value="Exo70_C"/>
</dbReference>
<dbReference type="InterPro" id="IPR016159">
    <property type="entry name" value="Cullin_repeat-like_dom_sf"/>
</dbReference>
<dbReference type="OMA" id="KMIPTFR"/>
<dbReference type="PaxDb" id="3708-A0A078FG50"/>
<dbReference type="GO" id="GO:0005546">
    <property type="term" value="F:phosphatidylinositol-4,5-bisphosphate binding"/>
    <property type="evidence" value="ECO:0007669"/>
    <property type="project" value="InterPro"/>
</dbReference>
<evidence type="ECO:0000256" key="1">
    <source>
        <dbReference type="ARBA" id="ARBA00006756"/>
    </source>
</evidence>
<dbReference type="PANTHER" id="PTHR12542">
    <property type="entry name" value="EXOCYST COMPLEX PROTEIN EXO70"/>
    <property type="match status" value="1"/>
</dbReference>
<evidence type="ECO:0000256" key="3">
    <source>
        <dbReference type="RuleBase" id="RU365026"/>
    </source>
</evidence>
<reference evidence="6" key="2">
    <citation type="submission" date="2014-06" db="EMBL/GenBank/DDBJ databases">
        <authorList>
            <person name="Genoscope - CEA"/>
        </authorList>
    </citation>
    <scope>NUCLEOTIDE SEQUENCE</scope>
</reference>